<sequence>MKSCQASYIVITRYDMCSRSSTARCHCQIHNVQLQPAREEVSLQHGAVQAVGSRVRRRVLAVQALHGRQALPLLQGGLLPRPGQAHHSSQGVQTTNKVSFAKDTAQLSDSCLHSTYTHACEPNISARRAASVCAVQTHKVASYLFGNDCSKGFMLLM</sequence>
<keyword evidence="2" id="KW-1185">Reference proteome</keyword>
<proteinExistence type="predicted"/>
<dbReference type="EMBL" id="JBJJXI010000151">
    <property type="protein sequence ID" value="KAL3385841.1"/>
    <property type="molecule type" value="Genomic_DNA"/>
</dbReference>
<dbReference type="AlphaFoldDB" id="A0ABD2VZV2"/>
<evidence type="ECO:0000313" key="1">
    <source>
        <dbReference type="EMBL" id="KAL3385841.1"/>
    </source>
</evidence>
<evidence type="ECO:0000313" key="2">
    <source>
        <dbReference type="Proteomes" id="UP001627154"/>
    </source>
</evidence>
<reference evidence="1 2" key="1">
    <citation type="journal article" date="2024" name="bioRxiv">
        <title>A reference genome for Trichogramma kaykai: A tiny desert-dwelling parasitoid wasp with competing sex-ratio distorters.</title>
        <authorList>
            <person name="Culotta J."/>
            <person name="Lindsey A.R."/>
        </authorList>
    </citation>
    <scope>NUCLEOTIDE SEQUENCE [LARGE SCALE GENOMIC DNA]</scope>
    <source>
        <strain evidence="1 2">KSX58</strain>
    </source>
</reference>
<dbReference type="Proteomes" id="UP001627154">
    <property type="component" value="Unassembled WGS sequence"/>
</dbReference>
<organism evidence="1 2">
    <name type="scientific">Trichogramma kaykai</name>
    <dbReference type="NCBI Taxonomy" id="54128"/>
    <lineage>
        <taxon>Eukaryota</taxon>
        <taxon>Metazoa</taxon>
        <taxon>Ecdysozoa</taxon>
        <taxon>Arthropoda</taxon>
        <taxon>Hexapoda</taxon>
        <taxon>Insecta</taxon>
        <taxon>Pterygota</taxon>
        <taxon>Neoptera</taxon>
        <taxon>Endopterygota</taxon>
        <taxon>Hymenoptera</taxon>
        <taxon>Apocrita</taxon>
        <taxon>Proctotrupomorpha</taxon>
        <taxon>Chalcidoidea</taxon>
        <taxon>Trichogrammatidae</taxon>
        <taxon>Trichogramma</taxon>
    </lineage>
</organism>
<name>A0ABD2VZV2_9HYME</name>
<accession>A0ABD2VZV2</accession>
<protein>
    <submittedName>
        <fullName evidence="1">Uncharacterized protein</fullName>
    </submittedName>
</protein>
<comment type="caution">
    <text evidence="1">The sequence shown here is derived from an EMBL/GenBank/DDBJ whole genome shotgun (WGS) entry which is preliminary data.</text>
</comment>
<gene>
    <name evidence="1" type="ORF">TKK_018576</name>
</gene>